<dbReference type="Proteomes" id="UP000323000">
    <property type="component" value="Chromosome 10"/>
</dbReference>
<reference evidence="2" key="1">
    <citation type="journal article" date="2019" name="Gigascience">
        <title>De novo genome assembly of the endangered Acer yangbiense, a plant species with extremely small populations endemic to Yunnan Province, China.</title>
        <authorList>
            <person name="Yang J."/>
            <person name="Wariss H.M."/>
            <person name="Tao L."/>
            <person name="Zhang R."/>
            <person name="Yun Q."/>
            <person name="Hollingsworth P."/>
            <person name="Dao Z."/>
            <person name="Luo G."/>
            <person name="Guo H."/>
            <person name="Ma Y."/>
            <person name="Sun W."/>
        </authorList>
    </citation>
    <scope>NUCLEOTIDE SEQUENCE [LARGE SCALE GENOMIC DNA]</scope>
    <source>
        <strain evidence="2">cv. Malutang</strain>
    </source>
</reference>
<keyword evidence="2" id="KW-1185">Reference proteome</keyword>
<evidence type="ECO:0000313" key="1">
    <source>
        <dbReference type="EMBL" id="TXG53438.1"/>
    </source>
</evidence>
<evidence type="ECO:0000313" key="2">
    <source>
        <dbReference type="Proteomes" id="UP000323000"/>
    </source>
</evidence>
<sequence length="130" mass="14848">MYLIREKVTEKLSHLLADSPNNSAASLNSSQTENPQGGSYIFELDNYSDLNVCRGILDYKSICLFLEEEKDVYCFLANKISAFYCFFCFHEAITDAVLSVQIHPELGAFDQLEQNATNAKIPFYERYGMF</sequence>
<proteinExistence type="predicted"/>
<dbReference type="AlphaFoldDB" id="A0A5C7H8W2"/>
<gene>
    <name evidence="1" type="ORF">EZV62_022607</name>
</gene>
<protein>
    <submittedName>
        <fullName evidence="1">Uncharacterized protein</fullName>
    </submittedName>
</protein>
<name>A0A5C7H8W2_9ROSI</name>
<dbReference type="OrthoDB" id="360521at2759"/>
<accession>A0A5C7H8W2</accession>
<comment type="caution">
    <text evidence="1">The sequence shown here is derived from an EMBL/GenBank/DDBJ whole genome shotgun (WGS) entry which is preliminary data.</text>
</comment>
<organism evidence="1 2">
    <name type="scientific">Acer yangbiense</name>
    <dbReference type="NCBI Taxonomy" id="1000413"/>
    <lineage>
        <taxon>Eukaryota</taxon>
        <taxon>Viridiplantae</taxon>
        <taxon>Streptophyta</taxon>
        <taxon>Embryophyta</taxon>
        <taxon>Tracheophyta</taxon>
        <taxon>Spermatophyta</taxon>
        <taxon>Magnoliopsida</taxon>
        <taxon>eudicotyledons</taxon>
        <taxon>Gunneridae</taxon>
        <taxon>Pentapetalae</taxon>
        <taxon>rosids</taxon>
        <taxon>malvids</taxon>
        <taxon>Sapindales</taxon>
        <taxon>Sapindaceae</taxon>
        <taxon>Hippocastanoideae</taxon>
        <taxon>Acereae</taxon>
        <taxon>Acer</taxon>
    </lineage>
</organism>
<dbReference type="EMBL" id="VAHF01000010">
    <property type="protein sequence ID" value="TXG53438.1"/>
    <property type="molecule type" value="Genomic_DNA"/>
</dbReference>